<evidence type="ECO:0000313" key="1">
    <source>
        <dbReference type="EMBL" id="KFB52204.1"/>
    </source>
</evidence>
<accession>A0A084WPR0</accession>
<dbReference type="EMBL" id="ATLV01025120">
    <property type="status" value="NOT_ANNOTATED_CDS"/>
    <property type="molecule type" value="Genomic_DNA"/>
</dbReference>
<reference evidence="2" key="2">
    <citation type="submission" date="2020-05" db="UniProtKB">
        <authorList>
            <consortium name="EnsemblMetazoa"/>
        </authorList>
    </citation>
    <scope>IDENTIFICATION</scope>
</reference>
<evidence type="ECO:0000313" key="3">
    <source>
        <dbReference type="Proteomes" id="UP000030765"/>
    </source>
</evidence>
<dbReference type="EMBL" id="KE525369">
    <property type="protein sequence ID" value="KFB52204.1"/>
    <property type="molecule type" value="Genomic_DNA"/>
</dbReference>
<dbReference type="EnsemblMetazoa" id="ASIC020312-RA">
    <property type="protein sequence ID" value="ASIC020312-PA"/>
    <property type="gene ID" value="ASIC020312"/>
</dbReference>
<dbReference type="AlphaFoldDB" id="A0A084WPR0"/>
<name>A0A084WPR0_ANOSI</name>
<sequence>MRGRGGLNRFRPTPGTMLYGSSYNKPTTDKVLTHLVVVLLCCWDATGRVEGPKG</sequence>
<protein>
    <submittedName>
        <fullName evidence="1 2">Uncharacterized protein</fullName>
    </submittedName>
</protein>
<gene>
    <name evidence="1" type="ORF">ZHAS_00020312</name>
</gene>
<dbReference type="VEuPathDB" id="VectorBase:ASIC020312"/>
<evidence type="ECO:0000313" key="2">
    <source>
        <dbReference type="EnsemblMetazoa" id="ASIC020312-PA"/>
    </source>
</evidence>
<reference evidence="1 3" key="1">
    <citation type="journal article" date="2014" name="BMC Genomics">
        <title>Genome sequence of Anopheles sinensis provides insight into genetics basis of mosquito competence for malaria parasites.</title>
        <authorList>
            <person name="Zhou D."/>
            <person name="Zhang D."/>
            <person name="Ding G."/>
            <person name="Shi L."/>
            <person name="Hou Q."/>
            <person name="Ye Y."/>
            <person name="Xu Y."/>
            <person name="Zhou H."/>
            <person name="Xiong C."/>
            <person name="Li S."/>
            <person name="Yu J."/>
            <person name="Hong S."/>
            <person name="Yu X."/>
            <person name="Zou P."/>
            <person name="Chen C."/>
            <person name="Chang X."/>
            <person name="Wang W."/>
            <person name="Lv Y."/>
            <person name="Sun Y."/>
            <person name="Ma L."/>
            <person name="Shen B."/>
            <person name="Zhu C."/>
        </authorList>
    </citation>
    <scope>NUCLEOTIDE SEQUENCE [LARGE SCALE GENOMIC DNA]</scope>
</reference>
<dbReference type="Proteomes" id="UP000030765">
    <property type="component" value="Unassembled WGS sequence"/>
</dbReference>
<proteinExistence type="predicted"/>
<keyword evidence="3" id="KW-1185">Reference proteome</keyword>
<organism evidence="1">
    <name type="scientific">Anopheles sinensis</name>
    <name type="common">Mosquito</name>
    <dbReference type="NCBI Taxonomy" id="74873"/>
    <lineage>
        <taxon>Eukaryota</taxon>
        <taxon>Metazoa</taxon>
        <taxon>Ecdysozoa</taxon>
        <taxon>Arthropoda</taxon>
        <taxon>Hexapoda</taxon>
        <taxon>Insecta</taxon>
        <taxon>Pterygota</taxon>
        <taxon>Neoptera</taxon>
        <taxon>Endopterygota</taxon>
        <taxon>Diptera</taxon>
        <taxon>Nematocera</taxon>
        <taxon>Culicoidea</taxon>
        <taxon>Culicidae</taxon>
        <taxon>Anophelinae</taxon>
        <taxon>Anopheles</taxon>
    </lineage>
</organism>